<reference evidence="3" key="1">
    <citation type="submission" date="2020-10" db="EMBL/GenBank/DDBJ databases">
        <authorList>
            <person name="Gilroy R."/>
        </authorList>
    </citation>
    <scope>NUCLEOTIDE SEQUENCE</scope>
    <source>
        <strain evidence="3">14700</strain>
    </source>
</reference>
<accession>A0A9D9IBJ0</accession>
<proteinExistence type="predicted"/>
<dbReference type="PANTHER" id="PTHR43151:SF1">
    <property type="entry name" value="SSR2333 PROTEIN"/>
    <property type="match status" value="1"/>
</dbReference>
<dbReference type="InterPro" id="IPR008988">
    <property type="entry name" value="Transcriptional_repressor_C"/>
</dbReference>
<name>A0A9D9IBJ0_9SPIO</name>
<dbReference type="GO" id="GO:0046914">
    <property type="term" value="F:transition metal ion binding"/>
    <property type="evidence" value="ECO:0007669"/>
    <property type="project" value="InterPro"/>
</dbReference>
<dbReference type="InterPro" id="IPR007167">
    <property type="entry name" value="Fe-transptr_FeoA-like"/>
</dbReference>
<evidence type="ECO:0000259" key="2">
    <source>
        <dbReference type="SMART" id="SM00899"/>
    </source>
</evidence>
<evidence type="ECO:0000313" key="3">
    <source>
        <dbReference type="EMBL" id="MBO8469120.1"/>
    </source>
</evidence>
<sequence>MPLSLLSSGNSGKIARISGSGDIRRYLQNLGFIEGREVKVLSDIGGDVIVGVLDSRIALNKEMASHIYV</sequence>
<evidence type="ECO:0000313" key="4">
    <source>
        <dbReference type="Proteomes" id="UP000810292"/>
    </source>
</evidence>
<organism evidence="3 4">
    <name type="scientific">Candidatus Ornithospirochaeta stercoravium</name>
    <dbReference type="NCBI Taxonomy" id="2840897"/>
    <lineage>
        <taxon>Bacteria</taxon>
        <taxon>Pseudomonadati</taxon>
        <taxon>Spirochaetota</taxon>
        <taxon>Spirochaetia</taxon>
        <taxon>Spirochaetales</taxon>
        <taxon>Spirochaetaceae</taxon>
        <taxon>Spirochaetaceae incertae sedis</taxon>
        <taxon>Candidatus Ornithospirochaeta</taxon>
    </lineage>
</organism>
<dbReference type="EMBL" id="JADIMF010000076">
    <property type="protein sequence ID" value="MBO8469120.1"/>
    <property type="molecule type" value="Genomic_DNA"/>
</dbReference>
<feature type="domain" description="Ferrous iron transporter FeoA-like" evidence="2">
    <location>
        <begin position="1"/>
        <end position="69"/>
    </location>
</feature>
<dbReference type="InterPro" id="IPR053184">
    <property type="entry name" value="FeoA-like"/>
</dbReference>
<dbReference type="PANTHER" id="PTHR43151">
    <property type="entry name" value="FEOA FAMILY PROTEIN"/>
    <property type="match status" value="1"/>
</dbReference>
<dbReference type="InterPro" id="IPR038157">
    <property type="entry name" value="FeoA_core_dom"/>
</dbReference>
<comment type="caution">
    <text evidence="3">The sequence shown here is derived from an EMBL/GenBank/DDBJ whole genome shotgun (WGS) entry which is preliminary data.</text>
</comment>
<dbReference type="SMART" id="SM00899">
    <property type="entry name" value="FeoA"/>
    <property type="match status" value="1"/>
</dbReference>
<evidence type="ECO:0000256" key="1">
    <source>
        <dbReference type="ARBA" id="ARBA00023004"/>
    </source>
</evidence>
<keyword evidence="1" id="KW-0408">Iron</keyword>
<dbReference type="Proteomes" id="UP000810292">
    <property type="component" value="Unassembled WGS sequence"/>
</dbReference>
<reference evidence="3" key="2">
    <citation type="journal article" date="2021" name="PeerJ">
        <title>Extensive microbial diversity within the chicken gut microbiome revealed by metagenomics and culture.</title>
        <authorList>
            <person name="Gilroy R."/>
            <person name="Ravi A."/>
            <person name="Getino M."/>
            <person name="Pursley I."/>
            <person name="Horton D.L."/>
            <person name="Alikhan N.F."/>
            <person name="Baker D."/>
            <person name="Gharbi K."/>
            <person name="Hall N."/>
            <person name="Watson M."/>
            <person name="Adriaenssens E.M."/>
            <person name="Foster-Nyarko E."/>
            <person name="Jarju S."/>
            <person name="Secka A."/>
            <person name="Antonio M."/>
            <person name="Oren A."/>
            <person name="Chaudhuri R.R."/>
            <person name="La Ragione R."/>
            <person name="Hildebrand F."/>
            <person name="Pallen M.J."/>
        </authorList>
    </citation>
    <scope>NUCLEOTIDE SEQUENCE</scope>
    <source>
        <strain evidence="3">14700</strain>
    </source>
</reference>
<dbReference type="Gene3D" id="2.30.30.90">
    <property type="match status" value="1"/>
</dbReference>
<gene>
    <name evidence="3" type="ORF">IAA72_04985</name>
</gene>
<dbReference type="SUPFAM" id="SSF50037">
    <property type="entry name" value="C-terminal domain of transcriptional repressors"/>
    <property type="match status" value="1"/>
</dbReference>
<dbReference type="Pfam" id="PF04023">
    <property type="entry name" value="FeoA"/>
    <property type="match status" value="1"/>
</dbReference>
<protein>
    <submittedName>
        <fullName evidence="3">Ferrous iron transport protein A</fullName>
    </submittedName>
</protein>
<dbReference type="AlphaFoldDB" id="A0A9D9IBJ0"/>